<dbReference type="eggNOG" id="ENOG50332D9">
    <property type="taxonomic scope" value="Bacteria"/>
</dbReference>
<dbReference type="Proteomes" id="UP000029493">
    <property type="component" value="Chromosome"/>
</dbReference>
<dbReference type="Gene3D" id="3.55.50.30">
    <property type="match status" value="1"/>
</dbReference>
<evidence type="ECO:0000313" key="3">
    <source>
        <dbReference type="Proteomes" id="UP000029493"/>
    </source>
</evidence>
<dbReference type="AlphaFoldDB" id="A0A089WRK9"/>
<evidence type="ECO:0000313" key="2">
    <source>
        <dbReference type="EMBL" id="AIR91221.1"/>
    </source>
</evidence>
<proteinExistence type="predicted"/>
<organism evidence="2 3">
    <name type="scientific">Pseudomonas cremoricolorata</name>
    <dbReference type="NCBI Taxonomy" id="157783"/>
    <lineage>
        <taxon>Bacteria</taxon>
        <taxon>Pseudomonadati</taxon>
        <taxon>Pseudomonadota</taxon>
        <taxon>Gammaproteobacteria</taxon>
        <taxon>Pseudomonadales</taxon>
        <taxon>Pseudomonadaceae</taxon>
        <taxon>Pseudomonas</taxon>
    </lineage>
</organism>
<evidence type="ECO:0000256" key="1">
    <source>
        <dbReference type="SAM" id="SignalP"/>
    </source>
</evidence>
<dbReference type="RefSeq" id="WP_038413968.1">
    <property type="nucleotide sequence ID" value="NZ_CP009455.1"/>
</dbReference>
<dbReference type="KEGG" id="psw:LK03_18960"/>
<feature type="signal peptide" evidence="1">
    <location>
        <begin position="1"/>
        <end position="19"/>
    </location>
</feature>
<keyword evidence="3" id="KW-1185">Reference proteome</keyword>
<name>A0A089WRK9_9PSED</name>
<dbReference type="EMBL" id="CP009455">
    <property type="protein sequence ID" value="AIR91221.1"/>
    <property type="molecule type" value="Genomic_DNA"/>
</dbReference>
<keyword evidence="1" id="KW-0732">Signal</keyword>
<reference evidence="2 3" key="1">
    <citation type="submission" date="2014-09" db="EMBL/GenBank/DDBJ databases">
        <authorList>
            <person name="Chan K.-G."/>
        </authorList>
    </citation>
    <scope>NUCLEOTIDE SEQUENCE [LARGE SCALE GENOMIC DNA]</scope>
    <source>
        <strain evidence="2 3">ND07</strain>
    </source>
</reference>
<evidence type="ECO:0008006" key="4">
    <source>
        <dbReference type="Google" id="ProtNLM"/>
    </source>
</evidence>
<dbReference type="OrthoDB" id="886764at2"/>
<feature type="chain" id="PRO_5001851200" description="Lipoprotein" evidence="1">
    <location>
        <begin position="20"/>
        <end position="107"/>
    </location>
</feature>
<gene>
    <name evidence="2" type="ORF">LK03_18960</name>
</gene>
<sequence>MKRYCALAALFVLAGCSSGTPVPNVPDLNGKCDEVASFDMAFSRFDEAAQEIAHGSGCFVQTNTAATGSIKPNPVKGEMTRREAVQASIQATGLKITNHQPDQVTVE</sequence>
<accession>A0A089WRK9</accession>
<protein>
    <recommendedName>
        <fullName evidence="4">Lipoprotein</fullName>
    </recommendedName>
</protein>
<dbReference type="PROSITE" id="PS51257">
    <property type="entry name" value="PROKAR_LIPOPROTEIN"/>
    <property type="match status" value="1"/>
</dbReference>